<keyword evidence="7 13" id="KW-1133">Transmembrane helix</keyword>
<evidence type="ECO:0000256" key="13">
    <source>
        <dbReference type="SAM" id="Phobius"/>
    </source>
</evidence>
<keyword evidence="9 13" id="KW-0472">Membrane</keyword>
<evidence type="ECO:0000256" key="5">
    <source>
        <dbReference type="ARBA" id="ARBA00022882"/>
    </source>
</evidence>
<evidence type="ECO:0000256" key="1">
    <source>
        <dbReference type="ARBA" id="ARBA00004141"/>
    </source>
</evidence>
<evidence type="ECO:0000256" key="7">
    <source>
        <dbReference type="ARBA" id="ARBA00022989"/>
    </source>
</evidence>
<dbReference type="Gene3D" id="2.60.40.1400">
    <property type="entry name" value="G protein-activated inward rectifier potassium channel 1"/>
    <property type="match status" value="2"/>
</dbReference>
<dbReference type="PANTHER" id="PTHR11767:SF102">
    <property type="entry name" value="INWARDLY RECTIFYING POTASSIUM CHANNEL 1, ISOFORM F"/>
    <property type="match status" value="1"/>
</dbReference>
<comment type="similarity">
    <text evidence="11">Belongs to the inward rectifier-type potassium channel (TC 1.A.2.1) family.</text>
</comment>
<evidence type="ECO:0000256" key="4">
    <source>
        <dbReference type="ARBA" id="ARBA00022692"/>
    </source>
</evidence>
<evidence type="ECO:0000313" key="16">
    <source>
        <dbReference type="Proteomes" id="UP001314263"/>
    </source>
</evidence>
<dbReference type="InterPro" id="IPR013518">
    <property type="entry name" value="K_chnl_inward-rec_Kir_cyto"/>
</dbReference>
<evidence type="ECO:0000256" key="8">
    <source>
        <dbReference type="ARBA" id="ARBA00023065"/>
    </source>
</evidence>
<dbReference type="Proteomes" id="UP001314263">
    <property type="component" value="Unassembled WGS sequence"/>
</dbReference>
<keyword evidence="10 11" id="KW-0407">Ion channel</keyword>
<keyword evidence="8 11" id="KW-0406">Ion transport</keyword>
<dbReference type="GO" id="GO:0034765">
    <property type="term" value="P:regulation of monoatomic ion transmembrane transport"/>
    <property type="evidence" value="ECO:0007669"/>
    <property type="project" value="TreeGrafter"/>
</dbReference>
<feature type="region of interest" description="Disordered" evidence="12">
    <location>
        <begin position="564"/>
        <end position="640"/>
    </location>
</feature>
<proteinExistence type="inferred from homology"/>
<dbReference type="InterPro" id="IPR014756">
    <property type="entry name" value="Ig_E-set"/>
</dbReference>
<reference evidence="15 16" key="1">
    <citation type="submission" date="2023-10" db="EMBL/GenBank/DDBJ databases">
        <authorList>
            <person name="Maclean D."/>
            <person name="Macfadyen A."/>
        </authorList>
    </citation>
    <scope>NUCLEOTIDE SEQUENCE [LARGE SCALE GENOMIC DNA]</scope>
</reference>
<accession>A0AAV1IP80</accession>
<evidence type="ECO:0000256" key="3">
    <source>
        <dbReference type="ARBA" id="ARBA00022538"/>
    </source>
</evidence>
<dbReference type="GO" id="GO:1990573">
    <property type="term" value="P:potassium ion import across plasma membrane"/>
    <property type="evidence" value="ECO:0007669"/>
    <property type="project" value="TreeGrafter"/>
</dbReference>
<evidence type="ECO:0000256" key="2">
    <source>
        <dbReference type="ARBA" id="ARBA00022448"/>
    </source>
</evidence>
<feature type="domain" description="Inward rectifier potassium channel C-terminal" evidence="14">
    <location>
        <begin position="351"/>
        <end position="509"/>
    </location>
</feature>
<protein>
    <recommendedName>
        <fullName evidence="14">Inward rectifier potassium channel C-terminal domain-containing protein</fullName>
    </recommendedName>
</protein>
<feature type="transmembrane region" description="Helical" evidence="13">
    <location>
        <begin position="111"/>
        <end position="137"/>
    </location>
</feature>
<evidence type="ECO:0000256" key="6">
    <source>
        <dbReference type="ARBA" id="ARBA00022958"/>
    </source>
</evidence>
<organism evidence="15 16">
    <name type="scientific">Coccomyxa viridis</name>
    <dbReference type="NCBI Taxonomy" id="1274662"/>
    <lineage>
        <taxon>Eukaryota</taxon>
        <taxon>Viridiplantae</taxon>
        <taxon>Chlorophyta</taxon>
        <taxon>core chlorophytes</taxon>
        <taxon>Trebouxiophyceae</taxon>
        <taxon>Trebouxiophyceae incertae sedis</taxon>
        <taxon>Coccomyxaceae</taxon>
        <taxon>Coccomyxa</taxon>
    </lineage>
</organism>
<feature type="domain" description="Inward rectifier potassium channel C-terminal" evidence="14">
    <location>
        <begin position="150"/>
        <end position="311"/>
    </location>
</feature>
<dbReference type="Pfam" id="PF17655">
    <property type="entry name" value="IRK_C"/>
    <property type="match status" value="2"/>
</dbReference>
<keyword evidence="5 11" id="KW-0851">Voltage-gated channel</keyword>
<evidence type="ECO:0000313" key="15">
    <source>
        <dbReference type="EMBL" id="CAK0787970.1"/>
    </source>
</evidence>
<feature type="compositionally biased region" description="Polar residues" evidence="12">
    <location>
        <begin position="597"/>
        <end position="611"/>
    </location>
</feature>
<keyword evidence="6 11" id="KW-0630">Potassium</keyword>
<evidence type="ECO:0000256" key="9">
    <source>
        <dbReference type="ARBA" id="ARBA00023136"/>
    </source>
</evidence>
<keyword evidence="2 11" id="KW-0813">Transport</keyword>
<keyword evidence="16" id="KW-1185">Reference proteome</keyword>
<dbReference type="EMBL" id="CAUYUE010000018">
    <property type="protein sequence ID" value="CAK0787970.1"/>
    <property type="molecule type" value="Genomic_DNA"/>
</dbReference>
<feature type="region of interest" description="Disordered" evidence="12">
    <location>
        <begin position="1"/>
        <end position="20"/>
    </location>
</feature>
<dbReference type="InterPro" id="IPR041647">
    <property type="entry name" value="IRK_C"/>
</dbReference>
<comment type="caution">
    <text evidence="15">The sequence shown here is derived from an EMBL/GenBank/DDBJ whole genome shotgun (WGS) entry which is preliminary data.</text>
</comment>
<dbReference type="GO" id="GO:0005242">
    <property type="term" value="F:inward rectifier potassium channel activity"/>
    <property type="evidence" value="ECO:0007669"/>
    <property type="project" value="InterPro"/>
</dbReference>
<sequence>MTRQSTCGTGISSTGPQTEAQGFTRWRGSAQSGLVWCPLEGRLGSPGSSSTTRLPWPITSGRVTSSSLLSTPGFCTLSSAYLLCTCSFSSSSPSSGILPDSYGNMGPNDCWWAWLIIWVQTMVGLVMDAVMIGIIFARISHPKYRGRTIAISDSAVISRRDGVLKFMFRIADFRRTQVVEPKVAAYLYTWGEGRMTAEGEHIPVRVEVLDVGYIDGMMLLPVIIEHTIDERSPLIGHTFDSLVAVNAELIVTFEGTTEFGNPFMARQSYLPTEIHWGHKFISILQKPPPGHTHYTVDISKLHDVEPLEGMEMMPVAQLSRLVASKALRTVPYPLLGENTLCIADSMVLAPDQDGRLALMFRVGDTYPNQHLETVVRVHFYRWRPKRKCGESGYPTDYDHYNLEVGYEDGSDRVLLWLPTICKHVITEDSPLASWLKTSGIMADADASIVVVLEGYQYSASQNRMRMRMFNVLDDVKRQHGFCPIVTRPADSPDFKPRVNWSRFHETMLLEEMARDPYAMSPTALKTNMPGMTSTDGVNGIADISEQTMRRMIEMAELKNQRTIAPEAHSMHLTPDTDPASTFRLRNLGNRPRLDQLQFGTTSPPGSTQNSLRTERTRSGALGRSRGPSPLQKIISGVPSR</sequence>
<dbReference type="GO" id="GO:0005886">
    <property type="term" value="C:plasma membrane"/>
    <property type="evidence" value="ECO:0007669"/>
    <property type="project" value="TreeGrafter"/>
</dbReference>
<dbReference type="InterPro" id="IPR016449">
    <property type="entry name" value="K_chnl_inward-rec_Kir"/>
</dbReference>
<gene>
    <name evidence="15" type="ORF">CVIRNUC_011192</name>
</gene>
<dbReference type="PANTHER" id="PTHR11767">
    <property type="entry name" value="INWARD RECTIFIER POTASSIUM CHANNEL"/>
    <property type="match status" value="1"/>
</dbReference>
<evidence type="ECO:0000256" key="10">
    <source>
        <dbReference type="ARBA" id="ARBA00023303"/>
    </source>
</evidence>
<name>A0AAV1IP80_9CHLO</name>
<dbReference type="SUPFAM" id="SSF81296">
    <property type="entry name" value="E set domains"/>
    <property type="match status" value="2"/>
</dbReference>
<evidence type="ECO:0000256" key="12">
    <source>
        <dbReference type="SAM" id="MobiDB-lite"/>
    </source>
</evidence>
<keyword evidence="4 11" id="KW-0812">Transmembrane</keyword>
<dbReference type="GO" id="GO:0034702">
    <property type="term" value="C:monoatomic ion channel complex"/>
    <property type="evidence" value="ECO:0007669"/>
    <property type="project" value="UniProtKB-KW"/>
</dbReference>
<dbReference type="Gene3D" id="1.10.287.70">
    <property type="match status" value="1"/>
</dbReference>
<evidence type="ECO:0000259" key="14">
    <source>
        <dbReference type="Pfam" id="PF17655"/>
    </source>
</evidence>
<dbReference type="PRINTS" id="PR01320">
    <property type="entry name" value="KIRCHANNEL"/>
</dbReference>
<evidence type="ECO:0000256" key="11">
    <source>
        <dbReference type="RuleBase" id="RU003822"/>
    </source>
</evidence>
<dbReference type="AlphaFoldDB" id="A0AAV1IP80"/>
<keyword evidence="3 11" id="KW-0633">Potassium transport</keyword>
<comment type="subcellular location">
    <subcellularLocation>
        <location evidence="1 11">Membrane</location>
        <topology evidence="1 11">Multi-pass membrane protein</topology>
    </subcellularLocation>
</comment>